<organism evidence="9 10">
    <name type="scientific">Spodoptera frugiperda</name>
    <name type="common">Fall armyworm</name>
    <dbReference type="NCBI Taxonomy" id="7108"/>
    <lineage>
        <taxon>Eukaryota</taxon>
        <taxon>Metazoa</taxon>
        <taxon>Ecdysozoa</taxon>
        <taxon>Arthropoda</taxon>
        <taxon>Hexapoda</taxon>
        <taxon>Insecta</taxon>
        <taxon>Pterygota</taxon>
        <taxon>Neoptera</taxon>
        <taxon>Endopterygota</taxon>
        <taxon>Lepidoptera</taxon>
        <taxon>Glossata</taxon>
        <taxon>Ditrysia</taxon>
        <taxon>Noctuoidea</taxon>
        <taxon>Noctuidae</taxon>
        <taxon>Amphipyrinae</taxon>
        <taxon>Spodoptera</taxon>
    </lineage>
</organism>
<protein>
    <recommendedName>
        <fullName evidence="2">Regulatory protein zeste</fullName>
    </recommendedName>
</protein>
<dbReference type="Pfam" id="PF13873">
    <property type="entry name" value="Myb_DNA-bind_5"/>
    <property type="match status" value="1"/>
</dbReference>
<feature type="domain" description="Myb/SANT-like DNA-binding" evidence="8">
    <location>
        <begin position="15"/>
        <end position="91"/>
    </location>
</feature>
<dbReference type="InterPro" id="IPR028002">
    <property type="entry name" value="Myb_DNA-bind_5"/>
</dbReference>
<evidence type="ECO:0000256" key="6">
    <source>
        <dbReference type="SAM" id="Coils"/>
    </source>
</evidence>
<dbReference type="PANTHER" id="PTHR21411:SF0">
    <property type="entry name" value="REGULATORY PROTEIN ZESTE"/>
    <property type="match status" value="1"/>
</dbReference>
<evidence type="ECO:0000313" key="9">
    <source>
        <dbReference type="Proteomes" id="UP000829999"/>
    </source>
</evidence>
<evidence type="ECO:0000256" key="4">
    <source>
        <dbReference type="ARBA" id="ARBA00023163"/>
    </source>
</evidence>
<dbReference type="RefSeq" id="XP_035435021.2">
    <property type="nucleotide sequence ID" value="XM_035579128.2"/>
</dbReference>
<gene>
    <name evidence="10" type="primary">LOC118265871</name>
</gene>
<reference evidence="10" key="1">
    <citation type="submission" date="2025-08" db="UniProtKB">
        <authorList>
            <consortium name="RefSeq"/>
        </authorList>
    </citation>
    <scope>IDENTIFICATION</scope>
    <source>
        <tissue evidence="10">Whole larval tissue</tissue>
    </source>
</reference>
<keyword evidence="6" id="KW-0175">Coiled coil</keyword>
<dbReference type="OrthoDB" id="6084504at2759"/>
<evidence type="ECO:0000313" key="10">
    <source>
        <dbReference type="RefSeq" id="XP_035435021.2"/>
    </source>
</evidence>
<evidence type="ECO:0000256" key="1">
    <source>
        <dbReference type="ARBA" id="ARBA00011764"/>
    </source>
</evidence>
<evidence type="ECO:0000256" key="5">
    <source>
        <dbReference type="ARBA" id="ARBA00025466"/>
    </source>
</evidence>
<dbReference type="Proteomes" id="UP000829999">
    <property type="component" value="Chromosome 9"/>
</dbReference>
<evidence type="ECO:0000256" key="3">
    <source>
        <dbReference type="ARBA" id="ARBA00023015"/>
    </source>
</evidence>
<accession>A0A9R0EHK6</accession>
<keyword evidence="3" id="KW-0805">Transcription regulation</keyword>
<keyword evidence="9" id="KW-1185">Reference proteome</keyword>
<dbReference type="AlphaFoldDB" id="A0A9R0EHK6"/>
<feature type="region of interest" description="Disordered" evidence="7">
    <location>
        <begin position="90"/>
        <end position="114"/>
    </location>
</feature>
<comment type="function">
    <text evidence="5">Involved in transvection phenomena (= synapsis-dependent gene expression), where the synaptic pairing of chromosomes carrying genes with which zeste interacts influences the expression of these genes. Zeste binds to DNA and stimulates transcription from a nearby promoter.</text>
</comment>
<dbReference type="PANTHER" id="PTHR21411">
    <property type="entry name" value="APONTIC"/>
    <property type="match status" value="1"/>
</dbReference>
<name>A0A9R0EHK6_SPOFR</name>
<proteinExistence type="predicted"/>
<sequence>METENICIVAKKRKRAANWDSLEKNLLLNCVKEHISVIENKNTDTNTNKAKLRAWQKITERFNELNNKERTTVEIKQQWRFSKLDAKKKLSNYKRDQNRTGGGQKPQSPDPVTNEILDMIPQEFEVDFNKFDSDGTIFQETTHTEIQSNDVQIETNEVDPMEVTFQGTILSPQHEKENTEGMVDKCVTPKGTITTRRVKQKLPFKHKDEQTMRNQVLIDAIKAENDVKIKHMLEAHEWARAEHELRLKNLELQNILLQTQINKINSQ</sequence>
<dbReference type="GeneID" id="118265871"/>
<evidence type="ECO:0000256" key="7">
    <source>
        <dbReference type="SAM" id="MobiDB-lite"/>
    </source>
</evidence>
<evidence type="ECO:0000256" key="2">
    <source>
        <dbReference type="ARBA" id="ARBA00016807"/>
    </source>
</evidence>
<evidence type="ECO:0000259" key="8">
    <source>
        <dbReference type="Pfam" id="PF13873"/>
    </source>
</evidence>
<keyword evidence="4" id="KW-0804">Transcription</keyword>
<feature type="coiled-coil region" evidence="6">
    <location>
        <begin position="233"/>
        <end position="267"/>
    </location>
</feature>
<comment type="subunit">
    <text evidence="1">Self-associates forming complexes of several hundred monomers.</text>
</comment>